<evidence type="ECO:0008006" key="3">
    <source>
        <dbReference type="Google" id="ProtNLM"/>
    </source>
</evidence>
<accession>A0A1M5G070</accession>
<dbReference type="Proteomes" id="UP000184517">
    <property type="component" value="Unassembled WGS sequence"/>
</dbReference>
<sequence>MPALAAQLTLDSIRHIVRGGDGSLVVSKGVDSMYELIAKDLGVLPDSRAQVFLCLEGPNDVNFFKGMSSVLIRDGVDVPDLNNDPRIVILPLGGSTLKDWVNSHYLRNLGKPEIHIYDRDTHQPPTYQKAYDKVNSRGDGSIAFLTSKRECENYLHKIAIKSAFNIDDEIEINDQTDIPNYLVNFTPYNESTVKKKLNTRAVSNMTYDYLKEVDLEGEVVKWFNAIKSRIQ</sequence>
<evidence type="ECO:0000313" key="2">
    <source>
        <dbReference type="Proteomes" id="UP000184517"/>
    </source>
</evidence>
<keyword evidence="2" id="KW-1185">Reference proteome</keyword>
<dbReference type="STRING" id="1122206.SAMN02745753_02972"/>
<protein>
    <recommendedName>
        <fullName evidence="3">ATP-dependent endonuclease of the OLD family</fullName>
    </recommendedName>
</protein>
<dbReference type="AlphaFoldDB" id="A0A1M5G070"/>
<evidence type="ECO:0000313" key="1">
    <source>
        <dbReference type="EMBL" id="SHF96851.1"/>
    </source>
</evidence>
<organism evidence="1 2">
    <name type="scientific">Marinomonas polaris DSM 16579</name>
    <dbReference type="NCBI Taxonomy" id="1122206"/>
    <lineage>
        <taxon>Bacteria</taxon>
        <taxon>Pseudomonadati</taxon>
        <taxon>Pseudomonadota</taxon>
        <taxon>Gammaproteobacteria</taxon>
        <taxon>Oceanospirillales</taxon>
        <taxon>Oceanospirillaceae</taxon>
        <taxon>Marinomonas</taxon>
    </lineage>
</organism>
<name>A0A1M5G070_9GAMM</name>
<reference evidence="2" key="1">
    <citation type="submission" date="2016-11" db="EMBL/GenBank/DDBJ databases">
        <authorList>
            <person name="Varghese N."/>
            <person name="Submissions S."/>
        </authorList>
    </citation>
    <scope>NUCLEOTIDE SEQUENCE [LARGE SCALE GENOMIC DNA]</scope>
    <source>
        <strain evidence="2">DSM 16579</strain>
    </source>
</reference>
<dbReference type="EMBL" id="FQVF01000014">
    <property type="protein sequence ID" value="SHF96851.1"/>
    <property type="molecule type" value="Genomic_DNA"/>
</dbReference>
<proteinExistence type="predicted"/>
<gene>
    <name evidence="1" type="ORF">SAMN02745753_02972</name>
</gene>